<dbReference type="Proteomes" id="UP000515344">
    <property type="component" value="Chromosome"/>
</dbReference>
<dbReference type="InterPro" id="IPR011008">
    <property type="entry name" value="Dimeric_a/b-barrel"/>
</dbReference>
<gene>
    <name evidence="3" type="ORF">H4075_20305</name>
</gene>
<reference evidence="4" key="1">
    <citation type="submission" date="2020-08" db="EMBL/GenBank/DDBJ databases">
        <title>Lacibacter sp. S13-6-6 genome sequencing.</title>
        <authorList>
            <person name="Jin L."/>
        </authorList>
    </citation>
    <scope>NUCLEOTIDE SEQUENCE [LARGE SCALE GENOMIC DNA]</scope>
    <source>
        <strain evidence="4">S13-6-6</strain>
    </source>
</reference>
<keyword evidence="4" id="KW-1185">Reference proteome</keyword>
<evidence type="ECO:0000313" key="4">
    <source>
        <dbReference type="Proteomes" id="UP000515344"/>
    </source>
</evidence>
<dbReference type="RefSeq" id="WP_182802639.1">
    <property type="nucleotide sequence ID" value="NZ_CP060007.1"/>
</dbReference>
<dbReference type="Gene3D" id="3.30.70.1060">
    <property type="entry name" value="Dimeric alpha+beta barrel"/>
    <property type="match status" value="1"/>
</dbReference>
<dbReference type="EMBL" id="CP060007">
    <property type="protein sequence ID" value="QNA44377.1"/>
    <property type="molecule type" value="Genomic_DNA"/>
</dbReference>
<dbReference type="AlphaFoldDB" id="A0A7G5XFX4"/>
<dbReference type="KEGG" id="lacs:H4075_20305"/>
<evidence type="ECO:0000256" key="1">
    <source>
        <dbReference type="ARBA" id="ARBA00007689"/>
    </source>
</evidence>
<evidence type="ECO:0000313" key="3">
    <source>
        <dbReference type="EMBL" id="QNA44377.1"/>
    </source>
</evidence>
<name>A0A7G5XFX4_9BACT</name>
<sequence length="126" mass="14303">MKQLLTIICLLFTLQIAAQEKTKTPQWLGILTLADKYKDEKNWTKQDEAITGEHFQRLVKMKNEGVVLLAGRTQLELADPGMMGLVIFYAKDEKEAMQFMQDDPAVKNKIMLAKVVPYGVAVNKCE</sequence>
<proteinExistence type="inferred from homology"/>
<dbReference type="InterPro" id="IPR005545">
    <property type="entry name" value="YCII"/>
</dbReference>
<comment type="similarity">
    <text evidence="1">Belongs to the YciI family.</text>
</comment>
<dbReference type="SUPFAM" id="SSF54909">
    <property type="entry name" value="Dimeric alpha+beta barrel"/>
    <property type="match status" value="1"/>
</dbReference>
<protein>
    <recommendedName>
        <fullName evidence="2">YCII-related domain-containing protein</fullName>
    </recommendedName>
</protein>
<accession>A0A7G5XFX4</accession>
<feature type="domain" description="YCII-related" evidence="2">
    <location>
        <begin position="39"/>
        <end position="110"/>
    </location>
</feature>
<dbReference type="Pfam" id="PF03795">
    <property type="entry name" value="YCII"/>
    <property type="match status" value="1"/>
</dbReference>
<organism evidence="3 4">
    <name type="scientific">Lacibacter sediminis</name>
    <dbReference type="NCBI Taxonomy" id="2760713"/>
    <lineage>
        <taxon>Bacteria</taxon>
        <taxon>Pseudomonadati</taxon>
        <taxon>Bacteroidota</taxon>
        <taxon>Chitinophagia</taxon>
        <taxon>Chitinophagales</taxon>
        <taxon>Chitinophagaceae</taxon>
        <taxon>Lacibacter</taxon>
    </lineage>
</organism>
<evidence type="ECO:0000259" key="2">
    <source>
        <dbReference type="Pfam" id="PF03795"/>
    </source>
</evidence>